<dbReference type="SUPFAM" id="SSF54506">
    <property type="entry name" value="Diaminopimelate epimerase-like"/>
    <property type="match status" value="1"/>
</dbReference>
<accession>A0A3D9CLR6</accession>
<evidence type="ECO:0000256" key="3">
    <source>
        <dbReference type="PIRSR" id="PIRSR016184-1"/>
    </source>
</evidence>
<dbReference type="Gene3D" id="3.10.310.10">
    <property type="entry name" value="Diaminopimelate Epimerase, Chain A, domain 1"/>
    <property type="match status" value="2"/>
</dbReference>
<dbReference type="GO" id="GO:0005737">
    <property type="term" value="C:cytoplasm"/>
    <property type="evidence" value="ECO:0007669"/>
    <property type="project" value="TreeGrafter"/>
</dbReference>
<evidence type="ECO:0000256" key="2">
    <source>
        <dbReference type="ARBA" id="ARBA00023235"/>
    </source>
</evidence>
<evidence type="ECO:0000256" key="1">
    <source>
        <dbReference type="ARBA" id="ARBA00008270"/>
    </source>
</evidence>
<name>A0A3D9CLR6_9FLAO</name>
<dbReference type="Pfam" id="PF02567">
    <property type="entry name" value="PhzC-PhzF"/>
    <property type="match status" value="1"/>
</dbReference>
<dbReference type="RefSeq" id="WP_115959336.1">
    <property type="nucleotide sequence ID" value="NZ_CBCRVL010000034.1"/>
</dbReference>
<comment type="similarity">
    <text evidence="1">Belongs to the PhzF family.</text>
</comment>
<comment type="caution">
    <text evidence="4">The sequence shown here is derived from an EMBL/GenBank/DDBJ whole genome shotgun (WGS) entry which is preliminary data.</text>
</comment>
<dbReference type="Proteomes" id="UP000256769">
    <property type="component" value="Unassembled WGS sequence"/>
</dbReference>
<evidence type="ECO:0000313" key="5">
    <source>
        <dbReference type="Proteomes" id="UP000256769"/>
    </source>
</evidence>
<dbReference type="PIRSF" id="PIRSF016184">
    <property type="entry name" value="PhzC_PhzF"/>
    <property type="match status" value="1"/>
</dbReference>
<organism evidence="4 5">
    <name type="scientific">Chryseobacterium flavum</name>
    <dbReference type="NCBI Taxonomy" id="415851"/>
    <lineage>
        <taxon>Bacteria</taxon>
        <taxon>Pseudomonadati</taxon>
        <taxon>Bacteroidota</taxon>
        <taxon>Flavobacteriia</taxon>
        <taxon>Flavobacteriales</taxon>
        <taxon>Weeksellaceae</taxon>
        <taxon>Chryseobacterium group</taxon>
        <taxon>Chryseobacterium</taxon>
    </lineage>
</organism>
<sequence length="302" mass="33076">MKEVTVYQVDSFTKEKFKGNPAGVVLNAEHLNTEEMQLIARELNNSETAFIFRPDLYDPAFDYHVRYFTPTTEVPSCGHATIAALYAKAKEDQLDTCVIRIKTQIGILPVKIEKEDNDYRITMTQGTFGLSPAFDPSTTQNIIRALGLTMNDLDERCPVQIASTGHSKVMIGIKSRSVLNSLVPDSGALVQLSKEISCNGYFVFTFDTGDPDILTYGRMFAPAIGITEDPVTGNAHGPLGGYLIHHKIAGYSGETFEFTGKQGETINRIGKVLVTVQVSNGTPDKVSITGDAVSVFRTVMHV</sequence>
<dbReference type="OrthoDB" id="9788221at2"/>
<dbReference type="InterPro" id="IPR003719">
    <property type="entry name" value="Phenazine_PhzF-like"/>
</dbReference>
<reference evidence="4 5" key="1">
    <citation type="journal article" date="2007" name="Int. J. Syst. Evol. Microbiol.">
        <title>Chryseobacterium flavum sp. nov., isolated from polluted soil.</title>
        <authorList>
            <person name="Zhou Y."/>
            <person name="Dong J."/>
            <person name="Wang X."/>
            <person name="Huang X."/>
            <person name="Zhang K.Y."/>
            <person name="Zhang Y.Q."/>
            <person name="Guo Y.F."/>
            <person name="Lai R."/>
            <person name="Li W.J."/>
        </authorList>
    </citation>
    <scope>NUCLEOTIDE SEQUENCE [LARGE SCALE GENOMIC DNA]</scope>
    <source>
        <strain evidence="4 5">KCTC 12877</strain>
    </source>
</reference>
<keyword evidence="2 4" id="KW-0413">Isomerase</keyword>
<dbReference type="GO" id="GO:0016853">
    <property type="term" value="F:isomerase activity"/>
    <property type="evidence" value="ECO:0007669"/>
    <property type="project" value="UniProtKB-KW"/>
</dbReference>
<dbReference type="PANTHER" id="PTHR13774:SF39">
    <property type="entry name" value="BIOSYNTHESIS PROTEIN, PUTATIVE-RELATED"/>
    <property type="match status" value="1"/>
</dbReference>
<keyword evidence="5" id="KW-1185">Reference proteome</keyword>
<feature type="active site" evidence="3">
    <location>
        <position position="47"/>
    </location>
</feature>
<dbReference type="AlphaFoldDB" id="A0A3D9CLR6"/>
<proteinExistence type="inferred from homology"/>
<dbReference type="PANTHER" id="PTHR13774">
    <property type="entry name" value="PHENAZINE BIOSYNTHESIS PROTEIN"/>
    <property type="match status" value="1"/>
</dbReference>
<dbReference type="NCBIfam" id="NF007625">
    <property type="entry name" value="PRK10281.1"/>
    <property type="match status" value="1"/>
</dbReference>
<gene>
    <name evidence="4" type="ORF">DRF59_10180</name>
</gene>
<evidence type="ECO:0000313" key="4">
    <source>
        <dbReference type="EMBL" id="REC66685.1"/>
    </source>
</evidence>
<dbReference type="NCBIfam" id="TIGR00654">
    <property type="entry name" value="PhzF_family"/>
    <property type="match status" value="1"/>
</dbReference>
<protein>
    <submittedName>
        <fullName evidence="4">PhzF family isomerase</fullName>
    </submittedName>
</protein>
<dbReference type="EMBL" id="QNUE01000007">
    <property type="protein sequence ID" value="REC66685.1"/>
    <property type="molecule type" value="Genomic_DNA"/>
</dbReference>